<feature type="compositionally biased region" description="Gly residues" evidence="8">
    <location>
        <begin position="416"/>
        <end position="431"/>
    </location>
</feature>
<sequence length="437" mass="44326">MELLAERYELRDVIGRGGTAVVHRAWDRVLEREVAVKVLLAPEALEEPEAARLRFAAEAKLLARLDHPALVTLLDAGTSEGRPFFVLELVDGGTVVDMLAAAPLDPVVVADIGAQLADALDHAHAHGIVHRDVKPGNVLVTPDGRVKLADFGIARLLGEVVGVTRTGHTVGTIAYLAPEQVRGERVGAAADIYALGLLLLEALTGVRAYPGTSTESAVARLHHGPTIPLSLPTGWPRLLAAMTAADPAERPTAETAATALRHLAAGGPVPGPAGADLPRTVSTASGGPATRAVPLAPTRRRTAVRWAGVATAVVVGAAVGIGTLGPNPAVSEDEPAATRRVQPATVLSPSPAPADGTGTPSGRATPQARGDRPATPSRPGASGSGPQGKAHGHRGHPGKDKSKGKNKGKNKHAAGAHGGPGGPGGKGGGKPGRGKGR</sequence>
<evidence type="ECO:0000256" key="5">
    <source>
        <dbReference type="ARBA" id="ARBA00022777"/>
    </source>
</evidence>
<feature type="binding site" evidence="7">
    <location>
        <position position="37"/>
    </location>
    <ligand>
        <name>ATP</name>
        <dbReference type="ChEBI" id="CHEBI:30616"/>
    </ligand>
</feature>
<dbReference type="Gene3D" id="3.30.200.20">
    <property type="entry name" value="Phosphorylase Kinase, domain 1"/>
    <property type="match status" value="1"/>
</dbReference>
<keyword evidence="11" id="KW-1185">Reference proteome</keyword>
<dbReference type="PANTHER" id="PTHR43289:SF6">
    <property type="entry name" value="SERINE_THREONINE-PROTEIN KINASE NEKL-3"/>
    <property type="match status" value="1"/>
</dbReference>
<dbReference type="GO" id="GO:0004674">
    <property type="term" value="F:protein serine/threonine kinase activity"/>
    <property type="evidence" value="ECO:0007669"/>
    <property type="project" value="UniProtKB-KW"/>
</dbReference>
<keyword evidence="6 7" id="KW-0067">ATP-binding</keyword>
<protein>
    <recommendedName>
        <fullName evidence="1">non-specific serine/threonine protein kinase</fullName>
        <ecNumber evidence="1">2.7.11.1</ecNumber>
    </recommendedName>
</protein>
<feature type="domain" description="Protein kinase" evidence="9">
    <location>
        <begin position="8"/>
        <end position="265"/>
    </location>
</feature>
<reference evidence="10 11" key="1">
    <citation type="submission" date="2019-10" db="EMBL/GenBank/DDBJ databases">
        <title>Nocardioides novel species isolated from the excrement of Marmot.</title>
        <authorList>
            <person name="Zhang G."/>
        </authorList>
    </citation>
    <scope>NUCLEOTIDE SEQUENCE [LARGE SCALE GENOMIC DNA]</scope>
    <source>
        <strain evidence="11">zg-579</strain>
    </source>
</reference>
<dbReference type="Proteomes" id="UP000433406">
    <property type="component" value="Unassembled WGS sequence"/>
</dbReference>
<evidence type="ECO:0000256" key="3">
    <source>
        <dbReference type="ARBA" id="ARBA00022679"/>
    </source>
</evidence>
<evidence type="ECO:0000259" key="9">
    <source>
        <dbReference type="PROSITE" id="PS50011"/>
    </source>
</evidence>
<dbReference type="InterPro" id="IPR017441">
    <property type="entry name" value="Protein_kinase_ATP_BS"/>
</dbReference>
<organism evidence="10 11">
    <name type="scientific">Nocardioides marmotae</name>
    <dbReference type="NCBI Taxonomy" id="2663857"/>
    <lineage>
        <taxon>Bacteria</taxon>
        <taxon>Bacillati</taxon>
        <taxon>Actinomycetota</taxon>
        <taxon>Actinomycetes</taxon>
        <taxon>Propionibacteriales</taxon>
        <taxon>Nocardioidaceae</taxon>
        <taxon>Nocardioides</taxon>
    </lineage>
</organism>
<dbReference type="SUPFAM" id="SSF56112">
    <property type="entry name" value="Protein kinase-like (PK-like)"/>
    <property type="match status" value="1"/>
</dbReference>
<dbReference type="InterPro" id="IPR000719">
    <property type="entry name" value="Prot_kinase_dom"/>
</dbReference>
<keyword evidence="3" id="KW-0808">Transferase</keyword>
<dbReference type="InterPro" id="IPR008271">
    <property type="entry name" value="Ser/Thr_kinase_AS"/>
</dbReference>
<dbReference type="CDD" id="cd14014">
    <property type="entry name" value="STKc_PknB_like"/>
    <property type="match status" value="1"/>
</dbReference>
<proteinExistence type="predicted"/>
<keyword evidence="2" id="KW-0723">Serine/threonine-protein kinase</keyword>
<dbReference type="Gene3D" id="1.10.510.10">
    <property type="entry name" value="Transferase(Phosphotransferase) domain 1"/>
    <property type="match status" value="1"/>
</dbReference>
<dbReference type="EMBL" id="WLCI01000019">
    <property type="protein sequence ID" value="MTB96918.1"/>
    <property type="molecule type" value="Genomic_DNA"/>
</dbReference>
<evidence type="ECO:0000256" key="2">
    <source>
        <dbReference type="ARBA" id="ARBA00022527"/>
    </source>
</evidence>
<dbReference type="SMART" id="SM00220">
    <property type="entry name" value="S_TKc"/>
    <property type="match status" value="1"/>
</dbReference>
<dbReference type="Pfam" id="PF00069">
    <property type="entry name" value="Pkinase"/>
    <property type="match status" value="1"/>
</dbReference>
<dbReference type="PROSITE" id="PS00107">
    <property type="entry name" value="PROTEIN_KINASE_ATP"/>
    <property type="match status" value="1"/>
</dbReference>
<gene>
    <name evidence="10" type="ORF">GGQ22_17725</name>
</gene>
<evidence type="ECO:0000256" key="7">
    <source>
        <dbReference type="PROSITE-ProRule" id="PRU10141"/>
    </source>
</evidence>
<evidence type="ECO:0000256" key="4">
    <source>
        <dbReference type="ARBA" id="ARBA00022741"/>
    </source>
</evidence>
<name>A0A6I3JG53_9ACTN</name>
<keyword evidence="4 7" id="KW-0547">Nucleotide-binding</keyword>
<evidence type="ECO:0000313" key="10">
    <source>
        <dbReference type="EMBL" id="MTB96918.1"/>
    </source>
</evidence>
<evidence type="ECO:0000256" key="1">
    <source>
        <dbReference type="ARBA" id="ARBA00012513"/>
    </source>
</evidence>
<dbReference type="RefSeq" id="WP_154616689.1">
    <property type="nucleotide sequence ID" value="NZ_CP053660.1"/>
</dbReference>
<feature type="region of interest" description="Disordered" evidence="8">
    <location>
        <begin position="321"/>
        <end position="437"/>
    </location>
</feature>
<dbReference type="InterPro" id="IPR011009">
    <property type="entry name" value="Kinase-like_dom_sf"/>
</dbReference>
<dbReference type="PANTHER" id="PTHR43289">
    <property type="entry name" value="MITOGEN-ACTIVATED PROTEIN KINASE KINASE KINASE 20-RELATED"/>
    <property type="match status" value="1"/>
</dbReference>
<dbReference type="PROSITE" id="PS00108">
    <property type="entry name" value="PROTEIN_KINASE_ST"/>
    <property type="match status" value="1"/>
</dbReference>
<feature type="region of interest" description="Disordered" evidence="8">
    <location>
        <begin position="264"/>
        <end position="292"/>
    </location>
</feature>
<evidence type="ECO:0000313" key="11">
    <source>
        <dbReference type="Proteomes" id="UP000433406"/>
    </source>
</evidence>
<dbReference type="GO" id="GO:0005524">
    <property type="term" value="F:ATP binding"/>
    <property type="evidence" value="ECO:0007669"/>
    <property type="project" value="UniProtKB-UniRule"/>
</dbReference>
<feature type="compositionally biased region" description="Low complexity" evidence="8">
    <location>
        <begin position="264"/>
        <end position="275"/>
    </location>
</feature>
<dbReference type="EC" id="2.7.11.1" evidence="1"/>
<dbReference type="PROSITE" id="PS50011">
    <property type="entry name" value="PROTEIN_KINASE_DOM"/>
    <property type="match status" value="1"/>
</dbReference>
<dbReference type="AlphaFoldDB" id="A0A6I3JG53"/>
<feature type="compositionally biased region" description="Basic residues" evidence="8">
    <location>
        <begin position="404"/>
        <end position="414"/>
    </location>
</feature>
<keyword evidence="5 10" id="KW-0418">Kinase</keyword>
<comment type="caution">
    <text evidence="10">The sequence shown here is derived from an EMBL/GenBank/DDBJ whole genome shotgun (WGS) entry which is preliminary data.</text>
</comment>
<evidence type="ECO:0000256" key="6">
    <source>
        <dbReference type="ARBA" id="ARBA00022840"/>
    </source>
</evidence>
<accession>A0A6I3JG53</accession>
<evidence type="ECO:0000256" key="8">
    <source>
        <dbReference type="SAM" id="MobiDB-lite"/>
    </source>
</evidence>